<accession>A0A850HAI0</accession>
<evidence type="ECO:0000313" key="2">
    <source>
        <dbReference type="EMBL" id="NVE94245.1"/>
    </source>
</evidence>
<dbReference type="EMBL" id="JABWTA010000001">
    <property type="protein sequence ID" value="NVE94245.1"/>
    <property type="molecule type" value="Genomic_DNA"/>
</dbReference>
<dbReference type="Pfam" id="PF00144">
    <property type="entry name" value="Beta-lactamase"/>
    <property type="match status" value="1"/>
</dbReference>
<dbReference type="InterPro" id="IPR001466">
    <property type="entry name" value="Beta-lactam-related"/>
</dbReference>
<dbReference type="Gene3D" id="3.40.710.10">
    <property type="entry name" value="DD-peptidase/beta-lactamase superfamily"/>
    <property type="match status" value="1"/>
</dbReference>
<sequence>MAFRSFDDIELSRRSLLRSTAYMAAGAGLAGLPLGQLAMAHDVSDSFPNIAAMVNRYLSQNKVASLLVTLGTGQEDHAHTVGGGALSFGSSTRVDENTLFRIYSMTKPVTGMATMMLVDEGKLGLDQPLAETLPSFANMRVLTDPKGSLDNTVPAERPITIRHLLTHTAGIGYIIGEASPLVAAYAENGLVGGRVSRFPIPGLPEVTPAPNLEVWADRLATLPLIAQPGTKWSYSASIDLLGRVIEVASGQSFESFLQDRIFEPCGMESTYFTVPSSETDRLTTNYGIAAGIPLPVDGGTSSIFTDEPSIPAGGGGLVSSPKDYDRFQRMLLGYGKLGGKRVMGELAVRVGTSNLVPEAVDTTGSWIAGQGHGAGGRVLGEQFGWGGAAGTLSTIDYGSDMRIGLYTQYMPPETYAMRDEFIAAIQADIAGISGL</sequence>
<organism evidence="2 3">
    <name type="scientific">Altererythrobacter lutimaris</name>
    <dbReference type="NCBI Taxonomy" id="2743979"/>
    <lineage>
        <taxon>Bacteria</taxon>
        <taxon>Pseudomonadati</taxon>
        <taxon>Pseudomonadota</taxon>
        <taxon>Alphaproteobacteria</taxon>
        <taxon>Sphingomonadales</taxon>
        <taxon>Erythrobacteraceae</taxon>
        <taxon>Altererythrobacter</taxon>
    </lineage>
</organism>
<dbReference type="InterPro" id="IPR050789">
    <property type="entry name" value="Diverse_Enzym_Activities"/>
</dbReference>
<comment type="caution">
    <text evidence="2">The sequence shown here is derived from an EMBL/GenBank/DDBJ whole genome shotgun (WGS) entry which is preliminary data.</text>
</comment>
<feature type="domain" description="Beta-lactamase-related" evidence="1">
    <location>
        <begin position="61"/>
        <end position="424"/>
    </location>
</feature>
<proteinExistence type="predicted"/>
<dbReference type="RefSeq" id="WP_176272541.1">
    <property type="nucleotide sequence ID" value="NZ_JABWTA010000001.1"/>
</dbReference>
<dbReference type="PANTHER" id="PTHR43283:SF3">
    <property type="entry name" value="BETA-LACTAMASE FAMILY PROTEIN (AFU_ORTHOLOGUE AFUA_5G07500)"/>
    <property type="match status" value="1"/>
</dbReference>
<dbReference type="InterPro" id="IPR012338">
    <property type="entry name" value="Beta-lactam/transpept-like"/>
</dbReference>
<dbReference type="SUPFAM" id="SSF56601">
    <property type="entry name" value="beta-lactamase/transpeptidase-like"/>
    <property type="match status" value="1"/>
</dbReference>
<name>A0A850HAI0_9SPHN</name>
<reference evidence="2 3" key="1">
    <citation type="submission" date="2020-06" db="EMBL/GenBank/DDBJ databases">
        <title>Altererythrobacter lutimaris sp. nov., a marine bacterium isolated from a tidal flat.</title>
        <authorList>
            <person name="Kim D."/>
            <person name="Yoo Y."/>
            <person name="Kim J.-J."/>
        </authorList>
    </citation>
    <scope>NUCLEOTIDE SEQUENCE [LARGE SCALE GENOMIC DNA]</scope>
    <source>
        <strain evidence="2 3">JGD-16</strain>
    </source>
</reference>
<keyword evidence="3" id="KW-1185">Reference proteome</keyword>
<evidence type="ECO:0000259" key="1">
    <source>
        <dbReference type="Pfam" id="PF00144"/>
    </source>
</evidence>
<protein>
    <submittedName>
        <fullName evidence="2">Beta-lactamase family protein</fullName>
    </submittedName>
</protein>
<dbReference type="PANTHER" id="PTHR43283">
    <property type="entry name" value="BETA-LACTAMASE-RELATED"/>
    <property type="match status" value="1"/>
</dbReference>
<dbReference type="AlphaFoldDB" id="A0A850HAI0"/>
<dbReference type="Proteomes" id="UP000546031">
    <property type="component" value="Unassembled WGS sequence"/>
</dbReference>
<gene>
    <name evidence="2" type="ORF">HUO12_04955</name>
</gene>
<dbReference type="PROSITE" id="PS51318">
    <property type="entry name" value="TAT"/>
    <property type="match status" value="1"/>
</dbReference>
<dbReference type="InterPro" id="IPR006311">
    <property type="entry name" value="TAT_signal"/>
</dbReference>
<evidence type="ECO:0000313" key="3">
    <source>
        <dbReference type="Proteomes" id="UP000546031"/>
    </source>
</evidence>